<dbReference type="AlphaFoldDB" id="A0ABD4Z489"/>
<evidence type="ECO:0000313" key="2">
    <source>
        <dbReference type="EMBL" id="MDK6028019.1"/>
    </source>
</evidence>
<sequence>MEAVLTNVRKVIRIGERSIGITIPKEWLPILGISVGASVEVTLGPGYLLVKPLSTIHPKITQSIKIKHEDEETLSRLIIASYIEGFDVISIDESKDIARRSFQKISTRLPGAIAMEGATFRLKISVDEFNTDLEEVIGAMRTTLSMMFDLLIDYFTSGDKSKLDEVIRLDDDLDRLHFLGMRTIKRTAFRDPSQAINNSIIIKSLEHIGDTLDRVSNTILRLGFDTNINAKCREVFKDMFSKVSSYVSKAVNALASSNISLIMKVLIGREELSKEILGNVTQCIEAPGVLAIAHEAIVAVYEAAEIAEVATIKALMTIGKPETVLPKVEIPQEPSE</sequence>
<name>A0ABD4Z489_9CREN</name>
<dbReference type="SUPFAM" id="SSF109755">
    <property type="entry name" value="PhoU-like"/>
    <property type="match status" value="1"/>
</dbReference>
<gene>
    <name evidence="2" type="ORF">QPL79_01390</name>
</gene>
<dbReference type="Proteomes" id="UP001529235">
    <property type="component" value="Unassembled WGS sequence"/>
</dbReference>
<dbReference type="EMBL" id="JASNVW010000001">
    <property type="protein sequence ID" value="MDK6028019.1"/>
    <property type="molecule type" value="Genomic_DNA"/>
</dbReference>
<feature type="domain" description="SpoVT-AbrB" evidence="1">
    <location>
        <begin position="13"/>
        <end position="58"/>
    </location>
</feature>
<dbReference type="InterPro" id="IPR037914">
    <property type="entry name" value="SpoVT-AbrB_sf"/>
</dbReference>
<organism evidence="2 3">
    <name type="scientific">Ignisphaera cupida</name>
    <dbReference type="NCBI Taxonomy" id="3050454"/>
    <lineage>
        <taxon>Archaea</taxon>
        <taxon>Thermoproteota</taxon>
        <taxon>Thermoprotei</taxon>
        <taxon>Desulfurococcales</taxon>
        <taxon>Desulfurococcaceae</taxon>
        <taxon>Ignisphaera</taxon>
    </lineage>
</organism>
<dbReference type="Pfam" id="PF01895">
    <property type="entry name" value="PhoU"/>
    <property type="match status" value="1"/>
</dbReference>
<dbReference type="Pfam" id="PF04014">
    <property type="entry name" value="MazE_antitoxin"/>
    <property type="match status" value="1"/>
</dbReference>
<keyword evidence="3" id="KW-1185">Reference proteome</keyword>
<evidence type="ECO:0000313" key="3">
    <source>
        <dbReference type="Proteomes" id="UP001529235"/>
    </source>
</evidence>
<dbReference type="PANTHER" id="PTHR42930">
    <property type="entry name" value="PHOSPHATE-SPECIFIC TRANSPORT SYSTEM ACCESSORY PROTEIN PHOU"/>
    <property type="match status" value="1"/>
</dbReference>
<protein>
    <submittedName>
        <fullName evidence="2">Phosphate uptake regulator PhoU</fullName>
    </submittedName>
</protein>
<dbReference type="PANTHER" id="PTHR42930:SF2">
    <property type="entry name" value="PHOU DOMAIN-CONTAINING PROTEIN"/>
    <property type="match status" value="1"/>
</dbReference>
<dbReference type="InterPro" id="IPR026022">
    <property type="entry name" value="PhoU_dom"/>
</dbReference>
<dbReference type="InterPro" id="IPR038078">
    <property type="entry name" value="PhoU-like_sf"/>
</dbReference>
<accession>A0ABD4Z489</accession>
<dbReference type="SUPFAM" id="SSF89447">
    <property type="entry name" value="AbrB/MazE/MraZ-like"/>
    <property type="match status" value="1"/>
</dbReference>
<dbReference type="RefSeq" id="WP_285272996.1">
    <property type="nucleotide sequence ID" value="NZ_JASNVW010000001.1"/>
</dbReference>
<dbReference type="InterPro" id="IPR007159">
    <property type="entry name" value="SpoVT-AbrB_dom"/>
</dbReference>
<proteinExistence type="predicted"/>
<dbReference type="InterPro" id="IPR028366">
    <property type="entry name" value="PhoU"/>
</dbReference>
<dbReference type="SMART" id="SM00966">
    <property type="entry name" value="SpoVT_AbrB"/>
    <property type="match status" value="1"/>
</dbReference>
<reference evidence="2 3" key="1">
    <citation type="submission" date="2023-05" db="EMBL/GenBank/DDBJ databases">
        <title>A new hyperthermophilic archaea 'Ignisphaera cupida' sp. nov. and description of the family 'Ignisphaeraceae' fam. nov.</title>
        <authorList>
            <person name="Podosokorskaya O.A."/>
            <person name="Elcheninov A.G."/>
            <person name="Klukina A."/>
            <person name="Merkel A.Y."/>
        </authorList>
    </citation>
    <scope>NUCLEOTIDE SEQUENCE [LARGE SCALE GENOMIC DNA]</scope>
    <source>
        <strain evidence="2 3">4213-co</strain>
    </source>
</reference>
<evidence type="ECO:0000259" key="1">
    <source>
        <dbReference type="SMART" id="SM00966"/>
    </source>
</evidence>
<comment type="caution">
    <text evidence="2">The sequence shown here is derived from an EMBL/GenBank/DDBJ whole genome shotgun (WGS) entry which is preliminary data.</text>
</comment>
<dbReference type="Gene3D" id="1.20.58.220">
    <property type="entry name" value="Phosphate transport system protein phou homolog 2, domain 2"/>
    <property type="match status" value="1"/>
</dbReference>